<organism evidence="2">
    <name type="scientific">Anguilla anguilla</name>
    <name type="common">European freshwater eel</name>
    <name type="synonym">Muraena anguilla</name>
    <dbReference type="NCBI Taxonomy" id="7936"/>
    <lineage>
        <taxon>Eukaryota</taxon>
        <taxon>Metazoa</taxon>
        <taxon>Chordata</taxon>
        <taxon>Craniata</taxon>
        <taxon>Vertebrata</taxon>
        <taxon>Euteleostomi</taxon>
        <taxon>Actinopterygii</taxon>
        <taxon>Neopterygii</taxon>
        <taxon>Teleostei</taxon>
        <taxon>Anguilliformes</taxon>
        <taxon>Anguillidae</taxon>
        <taxon>Anguilla</taxon>
    </lineage>
</organism>
<sequence length="36" mass="3872">MNVSEVSSGPSDCYFLGLSPVAVVFMIAPRIWIVSV</sequence>
<keyword evidence="1" id="KW-1133">Transmembrane helix</keyword>
<accession>A0A0E9PVA7</accession>
<proteinExistence type="predicted"/>
<keyword evidence="1" id="KW-0812">Transmembrane</keyword>
<dbReference type="EMBL" id="GBXM01100552">
    <property type="protein sequence ID" value="JAH08025.1"/>
    <property type="molecule type" value="Transcribed_RNA"/>
</dbReference>
<dbReference type="AlphaFoldDB" id="A0A0E9PVA7"/>
<protein>
    <submittedName>
        <fullName evidence="2">Uncharacterized protein</fullName>
    </submittedName>
</protein>
<dbReference type="EMBL" id="GBXM01085948">
    <property type="protein sequence ID" value="JAH22629.1"/>
    <property type="molecule type" value="Transcribed_RNA"/>
</dbReference>
<feature type="transmembrane region" description="Helical" evidence="1">
    <location>
        <begin position="14"/>
        <end position="33"/>
    </location>
</feature>
<reference evidence="2" key="2">
    <citation type="journal article" date="2015" name="Fish Shellfish Immunol.">
        <title>Early steps in the European eel (Anguilla anguilla)-Vibrio vulnificus interaction in the gills: Role of the RtxA13 toxin.</title>
        <authorList>
            <person name="Callol A."/>
            <person name="Pajuelo D."/>
            <person name="Ebbesson L."/>
            <person name="Teles M."/>
            <person name="MacKenzie S."/>
            <person name="Amaro C."/>
        </authorList>
    </citation>
    <scope>NUCLEOTIDE SEQUENCE</scope>
</reference>
<name>A0A0E9PVA7_ANGAN</name>
<reference evidence="2" key="1">
    <citation type="submission" date="2014-11" db="EMBL/GenBank/DDBJ databases">
        <authorList>
            <person name="Amaro Gonzalez C."/>
        </authorList>
    </citation>
    <scope>NUCLEOTIDE SEQUENCE</scope>
</reference>
<keyword evidence="1" id="KW-0472">Membrane</keyword>
<evidence type="ECO:0000313" key="2">
    <source>
        <dbReference type="EMBL" id="JAH08025.1"/>
    </source>
</evidence>
<evidence type="ECO:0000256" key="1">
    <source>
        <dbReference type="SAM" id="Phobius"/>
    </source>
</evidence>